<name>A0A1I5IBH3_9HYPH</name>
<dbReference type="PANTHER" id="PTHR30469">
    <property type="entry name" value="MULTIDRUG RESISTANCE PROTEIN MDTA"/>
    <property type="match status" value="1"/>
</dbReference>
<dbReference type="GO" id="GO:1990281">
    <property type="term" value="C:efflux pump complex"/>
    <property type="evidence" value="ECO:0007669"/>
    <property type="project" value="TreeGrafter"/>
</dbReference>
<protein>
    <recommendedName>
        <fullName evidence="4">RND family efflux transporter, MFP subunit</fullName>
    </recommendedName>
</protein>
<dbReference type="GO" id="GO:0015562">
    <property type="term" value="F:efflux transmembrane transporter activity"/>
    <property type="evidence" value="ECO:0007669"/>
    <property type="project" value="TreeGrafter"/>
</dbReference>
<sequence>MNILKKTLVLPPILIAIALFMFFSQAAKPPRAATDKQEKATPVKVIAAKPVSAIPSISGFGKVQPSRTWDAVAQVAGPVIWTSEKLRDGLLIAAGTCLLRIDEREYDLALAQIDAQSEALDAKDETTKVSLKIEERSLALLKEDLARKTELLSRGSASQSIVDTAERALLTQDAKVQSLLSALKLNEAERKVLLQQREIAALNRERTELKAPFDVRLESVDIAVGQYVNKGQQLFSGDSIAIAEIVAQFPIGALNPLFGKAGEEGAPLEALAEGGGLSQRHDALKAKVILRTPKKDILWDAKVDRVSAVMNPKTRTRGIVLTVTDPYGQATPGQKPPLVKDTAVEVILQGQPKKDKIAVPASAIRKGKVMVVDAEKRLHFKPVKVAYIQGDIAVLMSGLEPNDKVVVSDLPAPVDGMLVGPKPDKKLLERVMAEASGKAPSEGNK</sequence>
<keyword evidence="1" id="KW-0732">Signal</keyword>
<dbReference type="AlphaFoldDB" id="A0A1I5IBH3"/>
<accession>A0A1I5IBH3</accession>
<dbReference type="EMBL" id="FOVR01000008">
    <property type="protein sequence ID" value="SFO57536.1"/>
    <property type="molecule type" value="Genomic_DNA"/>
</dbReference>
<proteinExistence type="predicted"/>
<dbReference type="RefSeq" id="WP_139229291.1">
    <property type="nucleotide sequence ID" value="NZ_FOVR01000008.1"/>
</dbReference>
<evidence type="ECO:0000256" key="1">
    <source>
        <dbReference type="SAM" id="SignalP"/>
    </source>
</evidence>
<evidence type="ECO:0000313" key="2">
    <source>
        <dbReference type="EMBL" id="SFO57536.1"/>
    </source>
</evidence>
<reference evidence="2 3" key="1">
    <citation type="submission" date="2016-10" db="EMBL/GenBank/DDBJ databases">
        <authorList>
            <person name="de Groot N.N."/>
        </authorList>
    </citation>
    <scope>NUCLEOTIDE SEQUENCE [LARGE SCALE GENOMIC DNA]</scope>
    <source>
        <strain evidence="2 3">CGMCC 1.9157</strain>
    </source>
</reference>
<dbReference type="Gene3D" id="2.40.50.100">
    <property type="match status" value="1"/>
</dbReference>
<dbReference type="Gene3D" id="1.10.287.470">
    <property type="entry name" value="Helix hairpin bin"/>
    <property type="match status" value="1"/>
</dbReference>
<organism evidence="2 3">
    <name type="scientific">Cohaesibacter marisflavi</name>
    <dbReference type="NCBI Taxonomy" id="655353"/>
    <lineage>
        <taxon>Bacteria</taxon>
        <taxon>Pseudomonadati</taxon>
        <taxon>Pseudomonadota</taxon>
        <taxon>Alphaproteobacteria</taxon>
        <taxon>Hyphomicrobiales</taxon>
        <taxon>Cohaesibacteraceae</taxon>
    </lineage>
</organism>
<gene>
    <name evidence="2" type="ORF">SAMN04488056_108152</name>
</gene>
<evidence type="ECO:0000313" key="3">
    <source>
        <dbReference type="Proteomes" id="UP000199236"/>
    </source>
</evidence>
<dbReference type="SUPFAM" id="SSF111369">
    <property type="entry name" value="HlyD-like secretion proteins"/>
    <property type="match status" value="1"/>
</dbReference>
<dbReference type="STRING" id="655353.SAMN04488056_108152"/>
<feature type="chain" id="PRO_5011745245" description="RND family efflux transporter, MFP subunit" evidence="1">
    <location>
        <begin position="27"/>
        <end position="445"/>
    </location>
</feature>
<dbReference type="OrthoDB" id="9806939at2"/>
<dbReference type="Proteomes" id="UP000199236">
    <property type="component" value="Unassembled WGS sequence"/>
</dbReference>
<dbReference type="Gene3D" id="2.40.420.20">
    <property type="match status" value="1"/>
</dbReference>
<keyword evidence="3" id="KW-1185">Reference proteome</keyword>
<evidence type="ECO:0008006" key="4">
    <source>
        <dbReference type="Google" id="ProtNLM"/>
    </source>
</evidence>
<dbReference type="Gene3D" id="2.40.30.170">
    <property type="match status" value="1"/>
</dbReference>
<dbReference type="PANTHER" id="PTHR30469:SF36">
    <property type="entry name" value="BLL3903 PROTEIN"/>
    <property type="match status" value="1"/>
</dbReference>
<feature type="signal peptide" evidence="1">
    <location>
        <begin position="1"/>
        <end position="26"/>
    </location>
</feature>